<dbReference type="Pfam" id="PF01548">
    <property type="entry name" value="DEDD_Tnp_IS110"/>
    <property type="match status" value="1"/>
</dbReference>
<dbReference type="PANTHER" id="PTHR33055">
    <property type="entry name" value="TRANSPOSASE FOR INSERTION SEQUENCE ELEMENT IS1111A"/>
    <property type="match status" value="1"/>
</dbReference>
<dbReference type="RefSeq" id="WP_154546730.1">
    <property type="nucleotide sequence ID" value="NZ_VULO01000038.1"/>
</dbReference>
<dbReference type="NCBIfam" id="NF033542">
    <property type="entry name" value="transpos_IS110"/>
    <property type="match status" value="1"/>
</dbReference>
<dbReference type="InterPro" id="IPR047650">
    <property type="entry name" value="Transpos_IS110"/>
</dbReference>
<organism evidence="3 4">
    <name type="scientific">Scrofimicrobium canadense</name>
    <dbReference type="NCBI Taxonomy" id="2652290"/>
    <lineage>
        <taxon>Bacteria</taxon>
        <taxon>Bacillati</taxon>
        <taxon>Actinomycetota</taxon>
        <taxon>Actinomycetes</taxon>
        <taxon>Actinomycetales</taxon>
        <taxon>Actinomycetaceae</taxon>
        <taxon>Scrofimicrobium</taxon>
    </lineage>
</organism>
<feature type="domain" description="Transposase IS110-like N-terminal" evidence="1">
    <location>
        <begin position="9"/>
        <end position="156"/>
    </location>
</feature>
<sequence length="414" mass="45671">MDIVHERVCGMDISKRDVKVAVRLPGKRKGTFSTEVTTWGATAGQVLDLTGYLGKIGVTSVVMEATSDYWKPFYYVMEESLPVMLVNAKSARNIPGRKSDVSDAAWLAQLGAHGLLRASFVPPPAIRELRDLTRARTIAVRDQAKQKQRLEKFLESSGIKLSSVVSELLGVSGRSMLEALARGERDPEVLADLAHKRLRNKIPELVQALQGRFSEHHEFMVSQYLAQIDRHQEMITQLTGRIEHVIQREDFGGARDLLLTVPGVATRVADVIIAETGANMTVFPSAGHLASWAGVCPGMNESAGIVRSSHVTHGNAYLKGALGIAAMSAIRGKNNYLGAKYRRLAGRRGAMRALVAVQHSMLSAMWHMLQTGEIYNDPGQDYFTRLKPEKARHKAIRQLEQLGYQVSITPQKPD</sequence>
<protein>
    <submittedName>
        <fullName evidence="3">IS110 family transposase</fullName>
    </submittedName>
</protein>
<dbReference type="GO" id="GO:0003677">
    <property type="term" value="F:DNA binding"/>
    <property type="evidence" value="ECO:0007669"/>
    <property type="project" value="InterPro"/>
</dbReference>
<keyword evidence="4" id="KW-1185">Reference proteome</keyword>
<dbReference type="Proteomes" id="UP000470875">
    <property type="component" value="Unassembled WGS sequence"/>
</dbReference>
<dbReference type="InterPro" id="IPR003346">
    <property type="entry name" value="Transposase_20"/>
</dbReference>
<dbReference type="Pfam" id="PF02371">
    <property type="entry name" value="Transposase_20"/>
    <property type="match status" value="1"/>
</dbReference>
<evidence type="ECO:0000313" key="4">
    <source>
        <dbReference type="Proteomes" id="UP000470875"/>
    </source>
</evidence>
<dbReference type="PANTHER" id="PTHR33055:SF15">
    <property type="entry name" value="TRANSPOSASE-RELATED"/>
    <property type="match status" value="1"/>
</dbReference>
<gene>
    <name evidence="3" type="ORF">FYJ24_12330</name>
</gene>
<evidence type="ECO:0000259" key="1">
    <source>
        <dbReference type="Pfam" id="PF01548"/>
    </source>
</evidence>
<proteinExistence type="predicted"/>
<dbReference type="GO" id="GO:0004803">
    <property type="term" value="F:transposase activity"/>
    <property type="evidence" value="ECO:0007669"/>
    <property type="project" value="InterPro"/>
</dbReference>
<dbReference type="GO" id="GO:0006313">
    <property type="term" value="P:DNA transposition"/>
    <property type="evidence" value="ECO:0007669"/>
    <property type="project" value="InterPro"/>
</dbReference>
<evidence type="ECO:0000313" key="3">
    <source>
        <dbReference type="EMBL" id="MSS85503.1"/>
    </source>
</evidence>
<evidence type="ECO:0000259" key="2">
    <source>
        <dbReference type="Pfam" id="PF02371"/>
    </source>
</evidence>
<feature type="domain" description="Transposase IS116/IS110/IS902 C-terminal" evidence="2">
    <location>
        <begin position="256"/>
        <end position="341"/>
    </location>
</feature>
<reference evidence="3 4" key="1">
    <citation type="submission" date="2019-08" db="EMBL/GenBank/DDBJ databases">
        <title>In-depth cultivation of the pig gut microbiome towards novel bacterial diversity and tailored functional studies.</title>
        <authorList>
            <person name="Wylensek D."/>
            <person name="Hitch T.C.A."/>
            <person name="Clavel T."/>
        </authorList>
    </citation>
    <scope>NUCLEOTIDE SEQUENCE [LARGE SCALE GENOMIC DNA]</scope>
    <source>
        <strain evidence="3 4">WB03_NA08</strain>
    </source>
</reference>
<dbReference type="AlphaFoldDB" id="A0A6N7WAJ0"/>
<accession>A0A6N7WAJ0</accession>
<comment type="caution">
    <text evidence="3">The sequence shown here is derived from an EMBL/GenBank/DDBJ whole genome shotgun (WGS) entry which is preliminary data.</text>
</comment>
<dbReference type="InterPro" id="IPR002525">
    <property type="entry name" value="Transp_IS110-like_N"/>
</dbReference>
<name>A0A6N7WAJ0_9ACTO</name>
<dbReference type="EMBL" id="VULO01000038">
    <property type="protein sequence ID" value="MSS85503.1"/>
    <property type="molecule type" value="Genomic_DNA"/>
</dbReference>